<dbReference type="eggNOG" id="ENOG502SR2Q">
    <property type="taxonomic scope" value="Eukaryota"/>
</dbReference>
<evidence type="ECO:0000256" key="1">
    <source>
        <dbReference type="SAM" id="Coils"/>
    </source>
</evidence>
<dbReference type="AlphaFoldDB" id="B7G455"/>
<evidence type="ECO:0008006" key="4">
    <source>
        <dbReference type="Google" id="ProtNLM"/>
    </source>
</evidence>
<dbReference type="Proteomes" id="UP000000759">
    <property type="component" value="Chromosome 14"/>
</dbReference>
<name>B7G455_PHATC</name>
<feature type="coiled-coil region" evidence="1">
    <location>
        <begin position="188"/>
        <end position="215"/>
    </location>
</feature>
<evidence type="ECO:0000313" key="2">
    <source>
        <dbReference type="EMBL" id="EEC46553.1"/>
    </source>
</evidence>
<dbReference type="KEGG" id="pti:PHATRDRAFT_47577"/>
<dbReference type="GeneID" id="7202800"/>
<accession>B7G455</accession>
<keyword evidence="1" id="KW-0175">Coiled coil</keyword>
<dbReference type="OrthoDB" id="41673at2759"/>
<reference evidence="2 3" key="1">
    <citation type="journal article" date="2008" name="Nature">
        <title>The Phaeodactylum genome reveals the evolutionary history of diatom genomes.</title>
        <authorList>
            <person name="Bowler C."/>
            <person name="Allen A.E."/>
            <person name="Badger J.H."/>
            <person name="Grimwood J."/>
            <person name="Jabbari K."/>
            <person name="Kuo A."/>
            <person name="Maheswari U."/>
            <person name="Martens C."/>
            <person name="Maumus F."/>
            <person name="Otillar R.P."/>
            <person name="Rayko E."/>
            <person name="Salamov A."/>
            <person name="Vandepoele K."/>
            <person name="Beszteri B."/>
            <person name="Gruber A."/>
            <person name="Heijde M."/>
            <person name="Katinka M."/>
            <person name="Mock T."/>
            <person name="Valentin K."/>
            <person name="Verret F."/>
            <person name="Berges J.A."/>
            <person name="Brownlee C."/>
            <person name="Cadoret J.P."/>
            <person name="Chiovitti A."/>
            <person name="Choi C.J."/>
            <person name="Coesel S."/>
            <person name="De Martino A."/>
            <person name="Detter J.C."/>
            <person name="Durkin C."/>
            <person name="Falciatore A."/>
            <person name="Fournet J."/>
            <person name="Haruta M."/>
            <person name="Huysman M.J."/>
            <person name="Jenkins B.D."/>
            <person name="Jiroutova K."/>
            <person name="Jorgensen R.E."/>
            <person name="Joubert Y."/>
            <person name="Kaplan A."/>
            <person name="Kroger N."/>
            <person name="Kroth P.G."/>
            <person name="La Roche J."/>
            <person name="Lindquist E."/>
            <person name="Lommer M."/>
            <person name="Martin-Jezequel V."/>
            <person name="Lopez P.J."/>
            <person name="Lucas S."/>
            <person name="Mangogna M."/>
            <person name="McGinnis K."/>
            <person name="Medlin L.K."/>
            <person name="Montsant A."/>
            <person name="Oudot-Le Secq M.P."/>
            <person name="Napoli C."/>
            <person name="Obornik M."/>
            <person name="Parker M.S."/>
            <person name="Petit J.L."/>
            <person name="Porcel B.M."/>
            <person name="Poulsen N."/>
            <person name="Robison M."/>
            <person name="Rychlewski L."/>
            <person name="Rynearson T.A."/>
            <person name="Schmutz J."/>
            <person name="Shapiro H."/>
            <person name="Siaut M."/>
            <person name="Stanley M."/>
            <person name="Sussman M.R."/>
            <person name="Taylor A.R."/>
            <person name="Vardi A."/>
            <person name="von Dassow P."/>
            <person name="Vyverman W."/>
            <person name="Willis A."/>
            <person name="Wyrwicz L.S."/>
            <person name="Rokhsar D.S."/>
            <person name="Weissenbach J."/>
            <person name="Armbrust E.V."/>
            <person name="Green B.R."/>
            <person name="Van de Peer Y."/>
            <person name="Grigoriev I.V."/>
        </authorList>
    </citation>
    <scope>NUCLEOTIDE SEQUENCE [LARGE SCALE GENOMIC DNA]</scope>
    <source>
        <strain evidence="2 3">CCAP 1055/1</strain>
    </source>
</reference>
<proteinExistence type="predicted"/>
<evidence type="ECO:0000313" key="3">
    <source>
        <dbReference type="Proteomes" id="UP000000759"/>
    </source>
</evidence>
<dbReference type="HOGENOM" id="CLU_603371_0_0_1"/>
<protein>
    <recommendedName>
        <fullName evidence="4">PPIase cyclophilin-type domain-containing protein</fullName>
    </recommendedName>
</protein>
<reference evidence="3" key="2">
    <citation type="submission" date="2008-08" db="EMBL/GenBank/DDBJ databases">
        <authorList>
            <consortium name="Diatom Consortium"/>
            <person name="Grigoriev I."/>
            <person name="Grimwood J."/>
            <person name="Kuo A."/>
            <person name="Otillar R.P."/>
            <person name="Salamov A."/>
            <person name="Detter J.C."/>
            <person name="Lindquist E."/>
            <person name="Shapiro H."/>
            <person name="Lucas S."/>
            <person name="Glavina del Rio T."/>
            <person name="Pitluck S."/>
            <person name="Rokhsar D."/>
            <person name="Bowler C."/>
        </authorList>
    </citation>
    <scope>GENOME REANNOTATION</scope>
    <source>
        <strain evidence="3">CCAP 1055/1</strain>
    </source>
</reference>
<sequence>MNYPLFRMLTLRRAAVHKTTSDHRQVHYLERVSHIFGDFVSRGREETRKRSTSRKPMVLVQRRTLEATCLQAAEPKKGGVSRRRSSCEVFSGTAEEPTSPKEWVYYRANRPSWNINTKAPRRTSPSARSGRGLVLRFVCGTLLFWILSLSLKRQVGPALRAFEAELALTVLQGNQAIDFYAGTVGEEAQQTKNLLKALQRAKAALEKQIEARQIKIFYSSGETQASSYQPVDSEITQWLDEKEIALEHKIAVLQTNLKQLSRDFVNSRYGPGPHRVEFAIEFRNHENLPVPQSFIVELAPLDLLPHAVHFFLDLVHHGIWNDTVFLHHEDVRHIIAAAPIDFDTQEIKFRQLDELEWSGLGFPEYSKEMAHEKYTLGFADRGPTFYINTMDNTVAHGPGGQGHHTLPNDADPCFAKIVEGTKVVDSLVRMGLLHTKFEEGQSHPWADSEHTWTRIVSAAIL</sequence>
<keyword evidence="3" id="KW-1185">Reference proteome</keyword>
<organism evidence="2 3">
    <name type="scientific">Phaeodactylum tricornutum (strain CCAP 1055/1)</name>
    <dbReference type="NCBI Taxonomy" id="556484"/>
    <lineage>
        <taxon>Eukaryota</taxon>
        <taxon>Sar</taxon>
        <taxon>Stramenopiles</taxon>
        <taxon>Ochrophyta</taxon>
        <taxon>Bacillariophyta</taxon>
        <taxon>Bacillariophyceae</taxon>
        <taxon>Bacillariophycidae</taxon>
        <taxon>Naviculales</taxon>
        <taxon>Phaeodactylaceae</taxon>
        <taxon>Phaeodactylum</taxon>
    </lineage>
</organism>
<dbReference type="SUPFAM" id="SSF50891">
    <property type="entry name" value="Cyclophilin-like"/>
    <property type="match status" value="1"/>
</dbReference>
<dbReference type="PaxDb" id="2850-Phatr47577"/>
<dbReference type="RefSeq" id="XP_002182013.1">
    <property type="nucleotide sequence ID" value="XM_002181977.1"/>
</dbReference>
<dbReference type="EMBL" id="CM000616">
    <property type="protein sequence ID" value="EEC46553.1"/>
    <property type="molecule type" value="Genomic_DNA"/>
</dbReference>
<dbReference type="InterPro" id="IPR029000">
    <property type="entry name" value="Cyclophilin-like_dom_sf"/>
</dbReference>
<gene>
    <name evidence="2" type="ORF">PHATRDRAFT_47577</name>
</gene>
<dbReference type="InParanoid" id="B7G455"/>